<dbReference type="AlphaFoldDB" id="A0A0P7BPW9"/>
<dbReference type="EMBL" id="LKCW01000041">
    <property type="protein sequence ID" value="KPM42887.1"/>
    <property type="molecule type" value="Genomic_DNA"/>
</dbReference>
<feature type="compositionally biased region" description="Basic and acidic residues" evidence="1">
    <location>
        <begin position="152"/>
        <end position="164"/>
    </location>
</feature>
<name>A0A0P7BPW9_9HYPO</name>
<keyword evidence="3" id="KW-1185">Reference proteome</keyword>
<feature type="compositionally biased region" description="Basic and acidic residues" evidence="1">
    <location>
        <begin position="92"/>
        <end position="118"/>
    </location>
</feature>
<dbReference type="SUPFAM" id="SSF54928">
    <property type="entry name" value="RNA-binding domain, RBD"/>
    <property type="match status" value="1"/>
</dbReference>
<feature type="compositionally biased region" description="Low complexity" evidence="1">
    <location>
        <begin position="308"/>
        <end position="320"/>
    </location>
</feature>
<feature type="region of interest" description="Disordered" evidence="1">
    <location>
        <begin position="536"/>
        <end position="559"/>
    </location>
</feature>
<feature type="compositionally biased region" description="Low complexity" evidence="1">
    <location>
        <begin position="1"/>
        <end position="22"/>
    </location>
</feature>
<evidence type="ECO:0000256" key="1">
    <source>
        <dbReference type="SAM" id="MobiDB-lite"/>
    </source>
</evidence>
<accession>A0A0P7BPW9</accession>
<protein>
    <submittedName>
        <fullName evidence="2">Uncharacterized protein</fullName>
    </submittedName>
</protein>
<feature type="compositionally biased region" description="Basic and acidic residues" evidence="1">
    <location>
        <begin position="226"/>
        <end position="239"/>
    </location>
</feature>
<dbReference type="GO" id="GO:0003676">
    <property type="term" value="F:nucleic acid binding"/>
    <property type="evidence" value="ECO:0007669"/>
    <property type="project" value="InterPro"/>
</dbReference>
<feature type="region of interest" description="Disordered" evidence="1">
    <location>
        <begin position="83"/>
        <end position="517"/>
    </location>
</feature>
<feature type="compositionally biased region" description="Basic and acidic residues" evidence="1">
    <location>
        <begin position="332"/>
        <end position="354"/>
    </location>
</feature>
<proteinExistence type="predicted"/>
<evidence type="ECO:0000313" key="3">
    <source>
        <dbReference type="Proteomes" id="UP000050424"/>
    </source>
</evidence>
<comment type="caution">
    <text evidence="2">The sequence shown here is derived from an EMBL/GenBank/DDBJ whole genome shotgun (WGS) entry which is preliminary data.</text>
</comment>
<feature type="compositionally biased region" description="Acidic residues" evidence="1">
    <location>
        <begin position="477"/>
        <end position="507"/>
    </location>
</feature>
<feature type="compositionally biased region" description="Acidic residues" evidence="1">
    <location>
        <begin position="321"/>
        <end position="331"/>
    </location>
</feature>
<dbReference type="InterPro" id="IPR035979">
    <property type="entry name" value="RBD_domain_sf"/>
</dbReference>
<reference evidence="2 3" key="1">
    <citation type="submission" date="2015-09" db="EMBL/GenBank/DDBJ databases">
        <title>Draft genome of a European isolate of the apple canker pathogen Neonectria ditissima.</title>
        <authorList>
            <person name="Gomez-Cortecero A."/>
            <person name="Harrison R.J."/>
            <person name="Armitage A.D."/>
        </authorList>
    </citation>
    <scope>NUCLEOTIDE SEQUENCE [LARGE SCALE GENOMIC DNA]</scope>
    <source>
        <strain evidence="2 3">R09/05</strain>
    </source>
</reference>
<evidence type="ECO:0000313" key="2">
    <source>
        <dbReference type="EMBL" id="KPM42887.1"/>
    </source>
</evidence>
<gene>
    <name evidence="2" type="ORF">AK830_g3666</name>
</gene>
<feature type="compositionally biased region" description="Basic and acidic residues" evidence="1">
    <location>
        <begin position="171"/>
        <end position="182"/>
    </location>
</feature>
<dbReference type="Proteomes" id="UP000050424">
    <property type="component" value="Unassembled WGS sequence"/>
</dbReference>
<dbReference type="OrthoDB" id="3595585at2759"/>
<sequence length="559" mass="62101">MPADPASLPSSASPKASSGDASEYTRLHISPLDPELLKVALPASVAPHARNISYHSIETFPEKRYGFIDLPTMDAEKLKKKLHNSVLKGNKLRVEKARPEKQEPSGELDKAYEEDQERKQKRKAKKYADVGEGSKKRKRNREVVEGVVLTDRQVKRGWTEPADQRRKKSKKDKESDKDGKTTEKKKRLKSKYTDQDECLLKTTLPANAVANATGDNLPKKRKKKSNTREVTVHEFEKTTRFPSFLKTSAPESQSKTATEFVEGKGWVDEDGEVVEAARARPPPKPATPKPKKSKAAKKVVETLDDDGSTSSSGTSSSGTSSDEESDEELEKEEAVKDDSASVSSHDKPPAESEHTTPISAIKGDNARPMSSSSSRSLTIKIPPPLTPSATKVHPLEALYKRPKPEDDGTETPVAKQAEPFSFFDAEDEEEPAADQRNPPMTPFSRQDFEWRSTRSAAPTPDTAHPTRMRNFWNSKGDDDDDDDDDDDAEMDDDVDGMDGVMDGEDGPGGDGVPAAGSNEFQSWFWENRRDLNRSWMNRRKTAAKEKRHRDNKARASKAV</sequence>
<feature type="region of interest" description="Disordered" evidence="1">
    <location>
        <begin position="1"/>
        <end position="26"/>
    </location>
</feature>
<organism evidence="2 3">
    <name type="scientific">Neonectria ditissima</name>
    <dbReference type="NCBI Taxonomy" id="78410"/>
    <lineage>
        <taxon>Eukaryota</taxon>
        <taxon>Fungi</taxon>
        <taxon>Dikarya</taxon>
        <taxon>Ascomycota</taxon>
        <taxon>Pezizomycotina</taxon>
        <taxon>Sordariomycetes</taxon>
        <taxon>Hypocreomycetidae</taxon>
        <taxon>Hypocreales</taxon>
        <taxon>Nectriaceae</taxon>
        <taxon>Neonectria</taxon>
    </lineage>
</organism>
<feature type="compositionally biased region" description="Polar residues" evidence="1">
    <location>
        <begin position="245"/>
        <end position="257"/>
    </location>
</feature>
<dbReference type="STRING" id="78410.A0A0P7BPW9"/>